<dbReference type="GO" id="GO:0004722">
    <property type="term" value="F:protein serine/threonine phosphatase activity"/>
    <property type="evidence" value="ECO:0007669"/>
    <property type="project" value="UniProtKB-EC"/>
</dbReference>
<dbReference type="GO" id="GO:0046872">
    <property type="term" value="F:metal ion binding"/>
    <property type="evidence" value="ECO:0007669"/>
    <property type="project" value="UniProtKB-KW"/>
</dbReference>
<dbReference type="GO" id="GO:0016020">
    <property type="term" value="C:membrane"/>
    <property type="evidence" value="ECO:0007669"/>
    <property type="project" value="UniProtKB-SubCell"/>
</dbReference>
<evidence type="ECO:0000256" key="1">
    <source>
        <dbReference type="ARBA" id="ARBA00001936"/>
    </source>
</evidence>
<dbReference type="InterPro" id="IPR001932">
    <property type="entry name" value="PPM-type_phosphatase-like_dom"/>
</dbReference>
<protein>
    <recommendedName>
        <fullName evidence="5">protein-serine/threonine phosphatase</fullName>
        <ecNumber evidence="5">3.1.3.16</ecNumber>
    </recommendedName>
</protein>
<dbReference type="EMBL" id="AJ871344">
    <property type="protein sequence ID" value="CAI62566.1"/>
    <property type="molecule type" value="Genomic_DNA"/>
</dbReference>
<proteinExistence type="inferred from homology"/>
<comment type="cofactor">
    <cofactor evidence="1">
        <name>Mn(2+)</name>
        <dbReference type="ChEBI" id="CHEBI:29035"/>
    </cofactor>
</comment>
<dbReference type="SMART" id="SM00332">
    <property type="entry name" value="PP2Cc"/>
    <property type="match status" value="1"/>
</dbReference>
<name>Q3LDS7_NYCOV</name>
<dbReference type="PROSITE" id="PS51746">
    <property type="entry name" value="PPM_2"/>
    <property type="match status" value="1"/>
</dbReference>
<reference evidence="15" key="2">
    <citation type="journal article" date="2005" name="Nature">
        <title>An anaerobic mitochondrion that produces hydrogen.</title>
        <authorList>
            <person name="Boxma B."/>
            <person name="de Graaf R.M."/>
            <person name="van der Staay G.W.M."/>
            <person name="van Alen T.A."/>
            <person name="Ricard G."/>
            <person name="Gabaldon T."/>
            <person name="van Hoek A.H.A.M."/>
            <person name="Moon-van der Staay S.Y."/>
            <person name="Koopman W.J.H."/>
            <person name="van Hellemond J.J."/>
            <person name="Tielens A.G.M."/>
            <person name="Friedrich T."/>
            <person name="Veenhuis M."/>
            <person name="Huynen M.A."/>
            <person name="Hackstein J.H.P."/>
        </authorList>
    </citation>
    <scope>NUCLEOTIDE SEQUENCE</scope>
</reference>
<dbReference type="PANTHER" id="PTHR13832:SF803">
    <property type="entry name" value="PROTEIN PHOSPHATASE 1G"/>
    <property type="match status" value="1"/>
</dbReference>
<accession>Q3LDS7</accession>
<evidence type="ECO:0000256" key="7">
    <source>
        <dbReference type="ARBA" id="ARBA00022801"/>
    </source>
</evidence>
<comment type="subcellular location">
    <subcellularLocation>
        <location evidence="3">Membrane</location>
    </subcellularLocation>
</comment>
<evidence type="ECO:0000256" key="12">
    <source>
        <dbReference type="ARBA" id="ARBA00047761"/>
    </source>
</evidence>
<dbReference type="InterPro" id="IPR036457">
    <property type="entry name" value="PPM-type-like_dom_sf"/>
</dbReference>
<keyword evidence="11" id="KW-0464">Manganese</keyword>
<evidence type="ECO:0000256" key="6">
    <source>
        <dbReference type="ARBA" id="ARBA00022723"/>
    </source>
</evidence>
<keyword evidence="10" id="KW-0472">Membrane</keyword>
<keyword evidence="6" id="KW-0479">Metal-binding</keyword>
<comment type="catalytic activity">
    <reaction evidence="13">
        <text>O-phospho-L-threonyl-[protein] + H2O = L-threonyl-[protein] + phosphate</text>
        <dbReference type="Rhea" id="RHEA:47004"/>
        <dbReference type="Rhea" id="RHEA-COMP:11060"/>
        <dbReference type="Rhea" id="RHEA-COMP:11605"/>
        <dbReference type="ChEBI" id="CHEBI:15377"/>
        <dbReference type="ChEBI" id="CHEBI:30013"/>
        <dbReference type="ChEBI" id="CHEBI:43474"/>
        <dbReference type="ChEBI" id="CHEBI:61977"/>
        <dbReference type="EC" id="3.1.3.16"/>
    </reaction>
</comment>
<feature type="domain" description="PPM-type phosphatase" evidence="14">
    <location>
        <begin position="1"/>
        <end position="211"/>
    </location>
</feature>
<evidence type="ECO:0000256" key="9">
    <source>
        <dbReference type="ARBA" id="ARBA00022912"/>
    </source>
</evidence>
<evidence type="ECO:0000256" key="10">
    <source>
        <dbReference type="ARBA" id="ARBA00023136"/>
    </source>
</evidence>
<comment type="cofactor">
    <cofactor evidence="2">
        <name>Mg(2+)</name>
        <dbReference type="ChEBI" id="CHEBI:18420"/>
    </cofactor>
</comment>
<keyword evidence="8" id="KW-0460">Magnesium</keyword>
<evidence type="ECO:0000256" key="13">
    <source>
        <dbReference type="ARBA" id="ARBA00048336"/>
    </source>
</evidence>
<evidence type="ECO:0000259" key="14">
    <source>
        <dbReference type="PROSITE" id="PS51746"/>
    </source>
</evidence>
<comment type="catalytic activity">
    <reaction evidence="12">
        <text>O-phospho-L-seryl-[protein] + H2O = L-seryl-[protein] + phosphate</text>
        <dbReference type="Rhea" id="RHEA:20629"/>
        <dbReference type="Rhea" id="RHEA-COMP:9863"/>
        <dbReference type="Rhea" id="RHEA-COMP:11604"/>
        <dbReference type="ChEBI" id="CHEBI:15377"/>
        <dbReference type="ChEBI" id="CHEBI:29999"/>
        <dbReference type="ChEBI" id="CHEBI:43474"/>
        <dbReference type="ChEBI" id="CHEBI:83421"/>
        <dbReference type="EC" id="3.1.3.16"/>
    </reaction>
</comment>
<organism evidence="15">
    <name type="scientific">Nyctotherus ovalis</name>
    <name type="common">Ciliate protozoan</name>
    <dbReference type="NCBI Taxonomy" id="70075"/>
    <lineage>
        <taxon>Eukaryota</taxon>
        <taxon>Sar</taxon>
        <taxon>Alveolata</taxon>
        <taxon>Ciliophora</taxon>
        <taxon>Intramacronucleata</taxon>
        <taxon>Armophorea</taxon>
        <taxon>Clevelandellida</taxon>
        <taxon>Nyctotheridae</taxon>
        <taxon>Nyctotherus</taxon>
    </lineage>
</organism>
<dbReference type="Pfam" id="PF00481">
    <property type="entry name" value="PP2C"/>
    <property type="match status" value="1"/>
</dbReference>
<evidence type="ECO:0000256" key="2">
    <source>
        <dbReference type="ARBA" id="ARBA00001946"/>
    </source>
</evidence>
<sequence>GQEVALFAKKHLPVAVKSSGAFKSKNYKQALIEGFQSVDKQLESAKGAKELFALYQASGRKDLGDIAPDAVGKMVGCTACVALVTKTEVYVANAGDSRAALCRKGKAVVMSKDHKPDVEEERKRIEKANGYIDGDRVNGMINLTRCLGDLEYKQDKKLRQEDQILSSVPDVRVEKLYNDADFLTVACDGIWGLSHLAGKPSTTFRTKIRPP</sequence>
<keyword evidence="9" id="KW-0904">Protein phosphatase</keyword>
<evidence type="ECO:0000256" key="8">
    <source>
        <dbReference type="ARBA" id="ARBA00022842"/>
    </source>
</evidence>
<dbReference type="Gene3D" id="3.60.40.10">
    <property type="entry name" value="PPM-type phosphatase domain"/>
    <property type="match status" value="1"/>
</dbReference>
<evidence type="ECO:0000256" key="5">
    <source>
        <dbReference type="ARBA" id="ARBA00013081"/>
    </source>
</evidence>
<dbReference type="PANTHER" id="PTHR13832">
    <property type="entry name" value="PROTEIN PHOSPHATASE 2C"/>
    <property type="match status" value="1"/>
</dbReference>
<dbReference type="InterPro" id="IPR015655">
    <property type="entry name" value="PP2C"/>
</dbReference>
<dbReference type="EC" id="3.1.3.16" evidence="5"/>
<evidence type="ECO:0000256" key="4">
    <source>
        <dbReference type="ARBA" id="ARBA00006702"/>
    </source>
</evidence>
<dbReference type="AlphaFoldDB" id="Q3LDS7"/>
<dbReference type="SUPFAM" id="SSF81606">
    <property type="entry name" value="PP2C-like"/>
    <property type="match status" value="1"/>
</dbReference>
<evidence type="ECO:0000256" key="11">
    <source>
        <dbReference type="ARBA" id="ARBA00023211"/>
    </source>
</evidence>
<evidence type="ECO:0000313" key="15">
    <source>
        <dbReference type="EMBL" id="CAI62566.1"/>
    </source>
</evidence>
<evidence type="ECO:0000256" key="3">
    <source>
        <dbReference type="ARBA" id="ARBA00004370"/>
    </source>
</evidence>
<feature type="non-terminal residue" evidence="15">
    <location>
        <position position="211"/>
    </location>
</feature>
<reference evidence="15" key="1">
    <citation type="submission" date="2004-12" db="EMBL/GenBank/DDBJ databases">
        <authorList>
            <person name="van Hoek A.H."/>
        </authorList>
    </citation>
    <scope>NUCLEOTIDE SEQUENCE</scope>
</reference>
<keyword evidence="7" id="KW-0378">Hydrolase</keyword>
<dbReference type="CDD" id="cd00143">
    <property type="entry name" value="PP2Cc"/>
    <property type="match status" value="1"/>
</dbReference>
<comment type="similarity">
    <text evidence="4">Belongs to the PP2C family.</text>
</comment>
<feature type="non-terminal residue" evidence="15">
    <location>
        <position position="1"/>
    </location>
</feature>